<evidence type="ECO:0000256" key="4">
    <source>
        <dbReference type="ARBA" id="ARBA00041448"/>
    </source>
</evidence>
<dbReference type="SUPFAM" id="SSF56059">
    <property type="entry name" value="Glutathione synthetase ATP-binding domain-like"/>
    <property type="match status" value="1"/>
</dbReference>
<sequence length="561" mass="64616">MDSKPPRNVSENLSTRLPMLRGTRNSSIKSILQEKSSRCQIRLQKDDMMIKENTSAEDAKSDMLPAVHLEMKGKYLIFRPIYVAERPPAPPNMGYNFKFLGNEVKIIRWICEDNGMRESKKEWILGWSNGSLRSNIYQNLSRWQKVNHFPRTIEITKKDCLFKNISRMQSIHGKKAYSFVPNTYVLPQDSQELSNEMDKDRGKIWIVKPAGSSQGRGIFLTNKISDIPPATPMVASEYISNPLLINGLKFDLRIYIAVSSIDPLRLYIYKEGLVRFATEPYNLDDPANRFGHLTNYSLNKYAPNFQDLDQDGKGYKWTLSALKEFFAGKDINFNIIWEGIKDIAAKTLISIETTMNAGMNMFVPYSTNCFELLGFDILIDDQLRPWLLEVNLSPSMNTDTSIDLKVKSKLITDLFNLVGIPSRRMQEKRVSSGSTLRPAWNSFTSNSNSDLSSQELRVMQETERELGRMGNFECIFPSENMHNYKQFFDVERPFNSLLMAQFANGSKKEIYKNQLYAYEAKIEKKRKETSLSRRERVVNNDIPAHPDLISMLLKRHSNGNF</sequence>
<evidence type="ECO:0000256" key="2">
    <source>
        <dbReference type="ARBA" id="ARBA00022741"/>
    </source>
</evidence>
<reference evidence="6" key="1">
    <citation type="submission" date="2021-09" db="EMBL/GenBank/DDBJ databases">
        <authorList>
            <consortium name="AG Swart"/>
            <person name="Singh M."/>
            <person name="Singh A."/>
            <person name="Seah K."/>
            <person name="Emmerich C."/>
        </authorList>
    </citation>
    <scope>NUCLEOTIDE SEQUENCE</scope>
    <source>
        <strain evidence="6">ATCC30299</strain>
    </source>
</reference>
<dbReference type="InterPro" id="IPR004344">
    <property type="entry name" value="TTL/TTLL_fam"/>
</dbReference>
<evidence type="ECO:0000256" key="1">
    <source>
        <dbReference type="ARBA" id="ARBA00022598"/>
    </source>
</evidence>
<evidence type="ECO:0000313" key="6">
    <source>
        <dbReference type="EMBL" id="CAG9326163.1"/>
    </source>
</evidence>
<accession>A0AAU9JWQ7</accession>
<dbReference type="Proteomes" id="UP001162131">
    <property type="component" value="Unassembled WGS sequence"/>
</dbReference>
<evidence type="ECO:0000256" key="3">
    <source>
        <dbReference type="ARBA" id="ARBA00022840"/>
    </source>
</evidence>
<organism evidence="6 7">
    <name type="scientific">Blepharisma stoltei</name>
    <dbReference type="NCBI Taxonomy" id="1481888"/>
    <lineage>
        <taxon>Eukaryota</taxon>
        <taxon>Sar</taxon>
        <taxon>Alveolata</taxon>
        <taxon>Ciliophora</taxon>
        <taxon>Postciliodesmatophora</taxon>
        <taxon>Heterotrichea</taxon>
        <taxon>Heterotrichida</taxon>
        <taxon>Blepharismidae</taxon>
        <taxon>Blepharisma</taxon>
    </lineage>
</organism>
<comment type="catalytic activity">
    <reaction evidence="5">
        <text>L-glutamyl-[protein] + L-glutamate + ATP = gamma-L-glutamyl-L-glutamyl-[protein] + ADP + phosphate + H(+)</text>
        <dbReference type="Rhea" id="RHEA:60144"/>
        <dbReference type="Rhea" id="RHEA-COMP:10208"/>
        <dbReference type="Rhea" id="RHEA-COMP:15517"/>
        <dbReference type="ChEBI" id="CHEBI:15378"/>
        <dbReference type="ChEBI" id="CHEBI:29973"/>
        <dbReference type="ChEBI" id="CHEBI:29985"/>
        <dbReference type="ChEBI" id="CHEBI:30616"/>
        <dbReference type="ChEBI" id="CHEBI:43474"/>
        <dbReference type="ChEBI" id="CHEBI:143622"/>
        <dbReference type="ChEBI" id="CHEBI:456216"/>
    </reaction>
    <physiologicalReaction direction="left-to-right" evidence="5">
        <dbReference type="Rhea" id="RHEA:60145"/>
    </physiologicalReaction>
</comment>
<keyword evidence="3" id="KW-0067">ATP-binding</keyword>
<keyword evidence="2" id="KW-0547">Nucleotide-binding</keyword>
<dbReference type="GO" id="GO:0000226">
    <property type="term" value="P:microtubule cytoskeleton organization"/>
    <property type="evidence" value="ECO:0007669"/>
    <property type="project" value="TreeGrafter"/>
</dbReference>
<dbReference type="PANTHER" id="PTHR12241:SF145">
    <property type="entry name" value="TUBULIN POLYGLUTAMYLASE TTLL5"/>
    <property type="match status" value="1"/>
</dbReference>
<comment type="caution">
    <text evidence="6">The sequence shown here is derived from an EMBL/GenBank/DDBJ whole genome shotgun (WGS) entry which is preliminary data.</text>
</comment>
<keyword evidence="1" id="KW-0436">Ligase</keyword>
<dbReference type="GO" id="GO:0015631">
    <property type="term" value="F:tubulin binding"/>
    <property type="evidence" value="ECO:0007669"/>
    <property type="project" value="TreeGrafter"/>
</dbReference>
<gene>
    <name evidence="6" type="ORF">BSTOLATCC_MIC40596</name>
</gene>
<dbReference type="GO" id="GO:0036064">
    <property type="term" value="C:ciliary basal body"/>
    <property type="evidence" value="ECO:0007669"/>
    <property type="project" value="TreeGrafter"/>
</dbReference>
<dbReference type="GO" id="GO:0070740">
    <property type="term" value="F:tubulin-glutamic acid ligase activity"/>
    <property type="evidence" value="ECO:0007669"/>
    <property type="project" value="TreeGrafter"/>
</dbReference>
<dbReference type="Gene3D" id="3.30.470.20">
    <property type="entry name" value="ATP-grasp fold, B domain"/>
    <property type="match status" value="1"/>
</dbReference>
<dbReference type="EMBL" id="CAJZBQ010000040">
    <property type="protein sequence ID" value="CAG9326163.1"/>
    <property type="molecule type" value="Genomic_DNA"/>
</dbReference>
<dbReference type="PANTHER" id="PTHR12241">
    <property type="entry name" value="TUBULIN POLYGLUTAMYLASE"/>
    <property type="match status" value="1"/>
</dbReference>
<evidence type="ECO:0000256" key="5">
    <source>
        <dbReference type="ARBA" id="ARBA00049274"/>
    </source>
</evidence>
<dbReference type="AlphaFoldDB" id="A0AAU9JWQ7"/>
<name>A0AAU9JWQ7_9CILI</name>
<dbReference type="Pfam" id="PF03133">
    <property type="entry name" value="TTL"/>
    <property type="match status" value="1"/>
</dbReference>
<proteinExistence type="predicted"/>
<keyword evidence="7" id="KW-1185">Reference proteome</keyword>
<evidence type="ECO:0000313" key="7">
    <source>
        <dbReference type="Proteomes" id="UP001162131"/>
    </source>
</evidence>
<protein>
    <recommendedName>
        <fullName evidence="4">Tubulin--tyrosine ligase-like protein 5</fullName>
    </recommendedName>
</protein>
<dbReference type="GO" id="GO:0005524">
    <property type="term" value="F:ATP binding"/>
    <property type="evidence" value="ECO:0007669"/>
    <property type="project" value="UniProtKB-KW"/>
</dbReference>
<dbReference type="PROSITE" id="PS51221">
    <property type="entry name" value="TTL"/>
    <property type="match status" value="1"/>
</dbReference>